<dbReference type="WBParaSite" id="scf7180000416799.g681">
    <property type="protein sequence ID" value="scf7180000416799.g681"/>
    <property type="gene ID" value="scf7180000416799.g681"/>
</dbReference>
<dbReference type="Proteomes" id="UP000887560">
    <property type="component" value="Unplaced"/>
</dbReference>
<proteinExistence type="predicted"/>
<accession>A0A915NC08</accession>
<dbReference type="AlphaFoldDB" id="A0A915NC08"/>
<evidence type="ECO:0000313" key="2">
    <source>
        <dbReference type="WBParaSite" id="scf7180000416799.g681"/>
    </source>
</evidence>
<protein>
    <submittedName>
        <fullName evidence="2">Uncharacterized protein</fullName>
    </submittedName>
</protein>
<reference evidence="2" key="1">
    <citation type="submission" date="2022-11" db="UniProtKB">
        <authorList>
            <consortium name="WormBaseParasite"/>
        </authorList>
    </citation>
    <scope>IDENTIFICATION</scope>
</reference>
<name>A0A915NC08_9BILA</name>
<organism evidence="1 2">
    <name type="scientific">Meloidogyne floridensis</name>
    <dbReference type="NCBI Taxonomy" id="298350"/>
    <lineage>
        <taxon>Eukaryota</taxon>
        <taxon>Metazoa</taxon>
        <taxon>Ecdysozoa</taxon>
        <taxon>Nematoda</taxon>
        <taxon>Chromadorea</taxon>
        <taxon>Rhabditida</taxon>
        <taxon>Tylenchina</taxon>
        <taxon>Tylenchomorpha</taxon>
        <taxon>Tylenchoidea</taxon>
        <taxon>Meloidogynidae</taxon>
        <taxon>Meloidogyninae</taxon>
        <taxon>Meloidogyne</taxon>
    </lineage>
</organism>
<keyword evidence="1" id="KW-1185">Reference proteome</keyword>
<evidence type="ECO:0000313" key="1">
    <source>
        <dbReference type="Proteomes" id="UP000887560"/>
    </source>
</evidence>
<sequence length="94" mass="10317">MLVIVEQTGDRAKWTGTVPFVLRYARTSSMVTVNSSNNGENNVIAPGTIATIMNLPIDVAISSMNSGIKTPTHQSCMVLSTFWFTSIFLELYKT</sequence>